<accession>A0ABU6WVM7</accession>
<evidence type="ECO:0000313" key="2">
    <source>
        <dbReference type="EMBL" id="MED6189399.1"/>
    </source>
</evidence>
<gene>
    <name evidence="2" type="ORF">PIB30_095642</name>
</gene>
<name>A0ABU6WVM7_9FABA</name>
<evidence type="ECO:0008006" key="4">
    <source>
        <dbReference type="Google" id="ProtNLM"/>
    </source>
</evidence>
<organism evidence="2 3">
    <name type="scientific">Stylosanthes scabra</name>
    <dbReference type="NCBI Taxonomy" id="79078"/>
    <lineage>
        <taxon>Eukaryota</taxon>
        <taxon>Viridiplantae</taxon>
        <taxon>Streptophyta</taxon>
        <taxon>Embryophyta</taxon>
        <taxon>Tracheophyta</taxon>
        <taxon>Spermatophyta</taxon>
        <taxon>Magnoliopsida</taxon>
        <taxon>eudicotyledons</taxon>
        <taxon>Gunneridae</taxon>
        <taxon>Pentapetalae</taxon>
        <taxon>rosids</taxon>
        <taxon>fabids</taxon>
        <taxon>Fabales</taxon>
        <taxon>Fabaceae</taxon>
        <taxon>Papilionoideae</taxon>
        <taxon>50 kb inversion clade</taxon>
        <taxon>dalbergioids sensu lato</taxon>
        <taxon>Dalbergieae</taxon>
        <taxon>Pterocarpus clade</taxon>
        <taxon>Stylosanthes</taxon>
    </lineage>
</organism>
<comment type="caution">
    <text evidence="2">The sequence shown here is derived from an EMBL/GenBank/DDBJ whole genome shotgun (WGS) entry which is preliminary data.</text>
</comment>
<feature type="region of interest" description="Disordered" evidence="1">
    <location>
        <begin position="1"/>
        <end position="38"/>
    </location>
</feature>
<evidence type="ECO:0000256" key="1">
    <source>
        <dbReference type="SAM" id="MobiDB-lite"/>
    </source>
</evidence>
<protein>
    <recommendedName>
        <fullName evidence="4">Ubiquitin-like protease family profile domain-containing protein</fullName>
    </recommendedName>
</protein>
<dbReference type="Gene3D" id="3.40.395.10">
    <property type="entry name" value="Adenoviral Proteinase, Chain A"/>
    <property type="match status" value="1"/>
</dbReference>
<evidence type="ECO:0000313" key="3">
    <source>
        <dbReference type="Proteomes" id="UP001341840"/>
    </source>
</evidence>
<sequence length="211" mass="24382">MACSMDSQAKPGSLNTHNENSTVKEPFNPKGSTQSTFEMDKDYKTGNYIGQKRTSSYSLPRRTHGPKIPPVLDFLAYMLTQEHKKLVKLPTIWFLPTIFSANFIEKMLRHKSFYASTKILVPKVSKFEIVEPSNLPQQRRGSNDCGIWVAYWMKECGLADNFNIMVSNSHRMRLAIDLITKEFNIKKLEVMDKAHVYMKDIQQKNSRLQKD</sequence>
<proteinExistence type="predicted"/>
<feature type="compositionally biased region" description="Polar residues" evidence="1">
    <location>
        <begin position="13"/>
        <end position="23"/>
    </location>
</feature>
<dbReference type="Proteomes" id="UP001341840">
    <property type="component" value="Unassembled WGS sequence"/>
</dbReference>
<reference evidence="2 3" key="1">
    <citation type="journal article" date="2023" name="Plants (Basel)">
        <title>Bridging the Gap: Combining Genomics and Transcriptomics Approaches to Understand Stylosanthes scabra, an Orphan Legume from the Brazilian Caatinga.</title>
        <authorList>
            <person name="Ferreira-Neto J.R.C."/>
            <person name="da Silva M.D."/>
            <person name="Binneck E."/>
            <person name="de Melo N.F."/>
            <person name="da Silva R.H."/>
            <person name="de Melo A.L.T.M."/>
            <person name="Pandolfi V."/>
            <person name="Bustamante F.O."/>
            <person name="Brasileiro-Vidal A.C."/>
            <person name="Benko-Iseppon A.M."/>
        </authorList>
    </citation>
    <scope>NUCLEOTIDE SEQUENCE [LARGE SCALE GENOMIC DNA]</scope>
    <source>
        <tissue evidence="2">Leaves</tissue>
    </source>
</reference>
<keyword evidence="3" id="KW-1185">Reference proteome</keyword>
<dbReference type="EMBL" id="JASCZI010183444">
    <property type="protein sequence ID" value="MED6189399.1"/>
    <property type="molecule type" value="Genomic_DNA"/>
</dbReference>